<sequence>MKLSEILKINQDTLRTRAFTLGGQKFKVRVPLAVELEAINKRVADVDVEKKTEELMKPLLEKRDQLESDAVVYLENDVIVDGRSTKELAKMTAQTEQRILEMVKLLVPEKANTTMDGLTYAEIDDEFPFAVQLELMKKIAEVISPGYEEARKN</sequence>
<organism evidence="1">
    <name type="scientific">uncultured Caudovirales phage</name>
    <dbReference type="NCBI Taxonomy" id="2100421"/>
    <lineage>
        <taxon>Viruses</taxon>
        <taxon>Duplodnaviria</taxon>
        <taxon>Heunggongvirae</taxon>
        <taxon>Uroviricota</taxon>
        <taxon>Caudoviricetes</taxon>
        <taxon>Peduoviridae</taxon>
        <taxon>Maltschvirus</taxon>
        <taxon>Maltschvirus maltsch</taxon>
    </lineage>
</organism>
<dbReference type="EMBL" id="LR796378">
    <property type="protein sequence ID" value="CAB4140404.1"/>
    <property type="molecule type" value="Genomic_DNA"/>
</dbReference>
<reference evidence="1" key="1">
    <citation type="submission" date="2020-04" db="EMBL/GenBank/DDBJ databases">
        <authorList>
            <person name="Chiriac C."/>
            <person name="Salcher M."/>
            <person name="Ghai R."/>
            <person name="Kavagutti S V."/>
        </authorList>
    </citation>
    <scope>NUCLEOTIDE SEQUENCE</scope>
</reference>
<proteinExistence type="predicted"/>
<accession>A0A6J5M0U9</accession>
<gene>
    <name evidence="1" type="ORF">UFOVP405_40</name>
</gene>
<evidence type="ECO:0000313" key="1">
    <source>
        <dbReference type="EMBL" id="CAB4140404.1"/>
    </source>
</evidence>
<name>A0A6J5M0U9_9CAUD</name>
<protein>
    <submittedName>
        <fullName evidence="1">Uncharacterized protein</fullName>
    </submittedName>
</protein>